<organism evidence="8 9">
    <name type="scientific">Rhodanobacter denitrificans</name>
    <dbReference type="NCBI Taxonomy" id="666685"/>
    <lineage>
        <taxon>Bacteria</taxon>
        <taxon>Pseudomonadati</taxon>
        <taxon>Pseudomonadota</taxon>
        <taxon>Gammaproteobacteria</taxon>
        <taxon>Lysobacterales</taxon>
        <taxon>Rhodanobacteraceae</taxon>
        <taxon>Rhodanobacter</taxon>
    </lineage>
</organism>
<dbReference type="AlphaFoldDB" id="M4NGB7"/>
<dbReference type="InterPro" id="IPR004846">
    <property type="entry name" value="T2SS/T3SS_dom"/>
</dbReference>
<dbReference type="Pfam" id="PF07655">
    <property type="entry name" value="Secretin_N_2"/>
    <property type="match status" value="1"/>
</dbReference>
<dbReference type="STRING" id="666685.R2APBS1_2009"/>
<dbReference type="InterPro" id="IPR013359">
    <property type="entry name" value="Pilus_4B_PilN"/>
</dbReference>
<evidence type="ECO:0000256" key="5">
    <source>
        <dbReference type="SAM" id="SignalP"/>
    </source>
</evidence>
<dbReference type="PANTHER" id="PTHR30332:SF24">
    <property type="entry name" value="SECRETIN GSPD-RELATED"/>
    <property type="match status" value="1"/>
</dbReference>
<evidence type="ECO:0000259" key="6">
    <source>
        <dbReference type="Pfam" id="PF00263"/>
    </source>
</evidence>
<dbReference type="Proteomes" id="UP000011859">
    <property type="component" value="Chromosome"/>
</dbReference>
<feature type="signal peptide" evidence="5">
    <location>
        <begin position="1"/>
        <end position="20"/>
    </location>
</feature>
<dbReference type="GO" id="GO:0009306">
    <property type="term" value="P:protein secretion"/>
    <property type="evidence" value="ECO:0007669"/>
    <property type="project" value="InterPro"/>
</dbReference>
<reference evidence="8 9" key="1">
    <citation type="submission" date="2012-04" db="EMBL/GenBank/DDBJ databases">
        <title>Complete genome of Rhodanobacter sp. 2APBS1.</title>
        <authorList>
            <consortium name="US DOE Joint Genome Institute"/>
            <person name="Huntemann M."/>
            <person name="Wei C.-L."/>
            <person name="Han J."/>
            <person name="Detter J.C."/>
            <person name="Han C."/>
            <person name="Tapia R."/>
            <person name="Munk A.C.C."/>
            <person name="Chen A."/>
            <person name="Krypides N."/>
            <person name="Mavromatis K."/>
            <person name="Markowitz V."/>
            <person name="Szeto E."/>
            <person name="Ivanova N."/>
            <person name="Mikhailova N."/>
            <person name="Ovchinnikova G."/>
            <person name="Pagani I."/>
            <person name="Pati A."/>
            <person name="Goodwin L."/>
            <person name="Peters L."/>
            <person name="Pitluck S."/>
            <person name="Woyke T."/>
            <person name="Prakash O."/>
            <person name="Elkins J."/>
            <person name="Brown S."/>
            <person name="Palumbo A."/>
            <person name="Hemme C."/>
            <person name="Zhou J."/>
            <person name="Watson D."/>
            <person name="Jardine P."/>
            <person name="Kostka J."/>
            <person name="Green S."/>
        </authorList>
    </citation>
    <scope>NUCLEOTIDE SEQUENCE [LARGE SCALE GENOMIC DNA]</scope>
    <source>
        <strain evidence="8 9">2APBS1</strain>
    </source>
</reference>
<feature type="region of interest" description="Disordered" evidence="4">
    <location>
        <begin position="223"/>
        <end position="264"/>
    </location>
</feature>
<evidence type="ECO:0000256" key="2">
    <source>
        <dbReference type="ARBA" id="ARBA00022729"/>
    </source>
</evidence>
<evidence type="ECO:0000256" key="3">
    <source>
        <dbReference type="ARBA" id="ARBA00023136"/>
    </source>
</evidence>
<evidence type="ECO:0000313" key="9">
    <source>
        <dbReference type="Proteomes" id="UP000011859"/>
    </source>
</evidence>
<dbReference type="EMBL" id="CP003470">
    <property type="protein sequence ID" value="AGG89132.1"/>
    <property type="molecule type" value="Genomic_DNA"/>
</dbReference>
<dbReference type="HOGENOM" id="CLU_015882_0_0_6"/>
<dbReference type="PANTHER" id="PTHR30332">
    <property type="entry name" value="PROBABLE GENERAL SECRETION PATHWAY PROTEIN D"/>
    <property type="match status" value="1"/>
</dbReference>
<feature type="domain" description="Secretin N-terminal" evidence="7">
    <location>
        <begin position="202"/>
        <end position="281"/>
    </location>
</feature>
<gene>
    <name evidence="8" type="ORF">R2APBS1_2009</name>
</gene>
<keyword evidence="2 5" id="KW-0732">Signal</keyword>
<sequence precursor="true">MSRKLLAAAISAIVLGLAGCANPVKQSMRQVDQIDRDASTQISSMRSTSNDQSVYATHDGQWVDPNPIALDASRTAPQLSCNENFNPHRLIGLQEFAQIISRDCNIPVQVTPDALAHLSDAPSTPGAGTAPVPASQYGASGVTLPGVRGAGIDAMGIETPQRSIDLKYSGPLSGLLDAATSQLGLGWKVQEGQVVIFYTESRTFRFNMIPTSTTMNTTVEAGTTTSAGISGSGGGGSGGGSTGGVSGKSGTNQSTDVTLKNDPRSDFETTIKSMLSKNGRMGPLTATGTITVTDTPEVLDAIASYIHAQNAILTKQVLFNVKVISVTLTKTDNYGINWGLVFKDVAGKYGFNLANTFAANPDSVTGAISILQSATGHTAQFAGSQAVISALAEQGKVGVVTSPSATTLNMQPVIVQVAHQTSYLASSQTSNVASVGSSTALQPGLITSGFNMDLVPDVLEDGKTILLQYNMSLSSDPTLRTVTSGNSSVELPTMDAKVLSHKVRLRSGETLILSGFEQTSNNGTRQGIGSPSFWILGGGMRRADQRVVLVVMITPIVTD</sequence>
<evidence type="ECO:0000259" key="7">
    <source>
        <dbReference type="Pfam" id="PF07655"/>
    </source>
</evidence>
<evidence type="ECO:0000256" key="4">
    <source>
        <dbReference type="SAM" id="MobiDB-lite"/>
    </source>
</evidence>
<comment type="subcellular location">
    <subcellularLocation>
        <location evidence="1">Membrane</location>
    </subcellularLocation>
</comment>
<dbReference type="GO" id="GO:0009297">
    <property type="term" value="P:pilus assembly"/>
    <property type="evidence" value="ECO:0007669"/>
    <property type="project" value="InterPro"/>
</dbReference>
<evidence type="ECO:0000256" key="1">
    <source>
        <dbReference type="ARBA" id="ARBA00004370"/>
    </source>
</evidence>
<proteinExistence type="predicted"/>
<name>M4NGB7_9GAMM</name>
<feature type="domain" description="Type II/III secretion system secretin-like" evidence="6">
    <location>
        <begin position="390"/>
        <end position="557"/>
    </location>
</feature>
<feature type="compositionally biased region" description="Gly residues" evidence="4">
    <location>
        <begin position="230"/>
        <end position="247"/>
    </location>
</feature>
<dbReference type="KEGG" id="rhd:R2APBS1_2009"/>
<dbReference type="Pfam" id="PF00263">
    <property type="entry name" value="Secretin"/>
    <property type="match status" value="1"/>
</dbReference>
<keyword evidence="9" id="KW-1185">Reference proteome</keyword>
<dbReference type="PROSITE" id="PS51257">
    <property type="entry name" value="PROKAR_LIPOPROTEIN"/>
    <property type="match status" value="1"/>
</dbReference>
<dbReference type="InterPro" id="IPR050810">
    <property type="entry name" value="Bact_Secretion_Sys_Channel"/>
</dbReference>
<protein>
    <submittedName>
        <fullName evidence="8">Type IVB pilus formation outer membrane protein, R64 PilN family</fullName>
    </submittedName>
</protein>
<keyword evidence="3" id="KW-0472">Membrane</keyword>
<dbReference type="NCBIfam" id="TIGR02520">
    <property type="entry name" value="pilus_B_mal_scr"/>
    <property type="match status" value="1"/>
</dbReference>
<accession>M4NGB7</accession>
<feature type="chain" id="PRO_5004056188" evidence="5">
    <location>
        <begin position="21"/>
        <end position="559"/>
    </location>
</feature>
<evidence type="ECO:0000313" key="8">
    <source>
        <dbReference type="EMBL" id="AGG89132.1"/>
    </source>
</evidence>
<dbReference type="eggNOG" id="COG1450">
    <property type="taxonomic scope" value="Bacteria"/>
</dbReference>
<dbReference type="InterPro" id="IPR011514">
    <property type="entry name" value="Secretin_N_2"/>
</dbReference>
<dbReference type="GO" id="GO:0019867">
    <property type="term" value="C:outer membrane"/>
    <property type="evidence" value="ECO:0007669"/>
    <property type="project" value="InterPro"/>
</dbReference>